<feature type="domain" description="Glutaredoxin" evidence="7">
    <location>
        <begin position="4"/>
        <end position="63"/>
    </location>
</feature>
<evidence type="ECO:0000259" key="7">
    <source>
        <dbReference type="Pfam" id="PF00462"/>
    </source>
</evidence>
<dbReference type="PANTHER" id="PTHR45694">
    <property type="entry name" value="GLUTAREDOXIN 2"/>
    <property type="match status" value="1"/>
</dbReference>
<dbReference type="InterPro" id="IPR014025">
    <property type="entry name" value="Glutaredoxin_subgr"/>
</dbReference>
<gene>
    <name evidence="8" type="primary">grxC</name>
    <name evidence="8" type="ORF">RM544_03245</name>
</gene>
<dbReference type="SUPFAM" id="SSF52833">
    <property type="entry name" value="Thioredoxin-like"/>
    <property type="match status" value="1"/>
</dbReference>
<dbReference type="PROSITE" id="PS51354">
    <property type="entry name" value="GLUTAREDOXIN_2"/>
    <property type="match status" value="1"/>
</dbReference>
<protein>
    <recommendedName>
        <fullName evidence="6">Glutaredoxin</fullName>
    </recommendedName>
</protein>
<comment type="caution">
    <text evidence="8">The sequence shown here is derived from an EMBL/GenBank/DDBJ whole genome shotgun (WGS) entry which is preliminary data.</text>
</comment>
<dbReference type="InterPro" id="IPR011900">
    <property type="entry name" value="GRX_bact"/>
</dbReference>
<keyword evidence="5 6" id="KW-0676">Redox-active center</keyword>
<evidence type="ECO:0000256" key="2">
    <source>
        <dbReference type="ARBA" id="ARBA00022448"/>
    </source>
</evidence>
<organism evidence="8 9">
    <name type="scientific">Brumicola blandensis</name>
    <dbReference type="NCBI Taxonomy" id="3075611"/>
    <lineage>
        <taxon>Bacteria</taxon>
        <taxon>Pseudomonadati</taxon>
        <taxon>Pseudomonadota</taxon>
        <taxon>Gammaproteobacteria</taxon>
        <taxon>Alteromonadales</taxon>
        <taxon>Alteromonadaceae</taxon>
        <taxon>Brumicola</taxon>
    </lineage>
</organism>
<dbReference type="GO" id="GO:0015038">
    <property type="term" value="F:glutathione disulfide oxidoreductase activity"/>
    <property type="evidence" value="ECO:0007669"/>
    <property type="project" value="UniProtKB-UniRule"/>
</dbReference>
<dbReference type="GO" id="GO:0005737">
    <property type="term" value="C:cytoplasm"/>
    <property type="evidence" value="ECO:0007669"/>
    <property type="project" value="TreeGrafter"/>
</dbReference>
<dbReference type="Gene3D" id="3.40.30.10">
    <property type="entry name" value="Glutaredoxin"/>
    <property type="match status" value="1"/>
</dbReference>
<keyword evidence="6" id="KW-0963">Cytoplasm</keyword>
<evidence type="ECO:0000256" key="1">
    <source>
        <dbReference type="ARBA" id="ARBA00007787"/>
    </source>
</evidence>
<comment type="function">
    <text evidence="6">Has a glutathione-disulfide oxidoreductase activity in the presence of NADPH and glutathione reductase. Reduces low molecular weight disulfides and proteins.</text>
</comment>
<keyword evidence="4" id="KW-1015">Disulfide bond</keyword>
<evidence type="ECO:0000256" key="6">
    <source>
        <dbReference type="RuleBase" id="RU364065"/>
    </source>
</evidence>
<comment type="similarity">
    <text evidence="1 6">Belongs to the glutaredoxin family.</text>
</comment>
<dbReference type="InterPro" id="IPR036249">
    <property type="entry name" value="Thioredoxin-like_sf"/>
</dbReference>
<dbReference type="PROSITE" id="PS00195">
    <property type="entry name" value="GLUTAREDOXIN_1"/>
    <property type="match status" value="1"/>
</dbReference>
<dbReference type="Pfam" id="PF00462">
    <property type="entry name" value="Glutaredoxin"/>
    <property type="match status" value="1"/>
</dbReference>
<dbReference type="CDD" id="cd02066">
    <property type="entry name" value="GRX_family"/>
    <property type="match status" value="1"/>
</dbReference>
<keyword evidence="9" id="KW-1185">Reference proteome</keyword>
<evidence type="ECO:0000313" key="8">
    <source>
        <dbReference type="EMBL" id="MDT0581540.1"/>
    </source>
</evidence>
<reference evidence="8 9" key="1">
    <citation type="submission" date="2023-09" db="EMBL/GenBank/DDBJ databases">
        <authorList>
            <person name="Rey-Velasco X."/>
        </authorList>
    </citation>
    <scope>NUCLEOTIDE SEQUENCE [LARGE SCALE GENOMIC DNA]</scope>
    <source>
        <strain evidence="8 9">W409</strain>
    </source>
</reference>
<evidence type="ECO:0000256" key="5">
    <source>
        <dbReference type="ARBA" id="ARBA00023284"/>
    </source>
</evidence>
<evidence type="ECO:0000313" key="9">
    <source>
        <dbReference type="Proteomes" id="UP001249020"/>
    </source>
</evidence>
<keyword evidence="3 6" id="KW-0249">Electron transport</keyword>
<evidence type="ECO:0000256" key="4">
    <source>
        <dbReference type="ARBA" id="ARBA00023157"/>
    </source>
</evidence>
<dbReference type="PRINTS" id="PR00160">
    <property type="entry name" value="GLUTAREDOXIN"/>
</dbReference>
<keyword evidence="2 6" id="KW-0813">Transport</keyword>
<name>A0AAW8QY73_9ALTE</name>
<accession>A0AAW8QY73</accession>
<evidence type="ECO:0000256" key="3">
    <source>
        <dbReference type="ARBA" id="ARBA00022982"/>
    </source>
</evidence>
<dbReference type="NCBIfam" id="TIGR02181">
    <property type="entry name" value="GRX_bact"/>
    <property type="match status" value="1"/>
</dbReference>
<dbReference type="Proteomes" id="UP001249020">
    <property type="component" value="Unassembled WGS sequence"/>
</dbReference>
<dbReference type="PANTHER" id="PTHR45694:SF18">
    <property type="entry name" value="GLUTAREDOXIN-1-RELATED"/>
    <property type="match status" value="1"/>
</dbReference>
<dbReference type="AlphaFoldDB" id="A0AAW8QY73"/>
<sequence length="91" mass="10451">MTNIEIYSKGYCPFCKRTKATLSNLGLEFTEYDITDNDTLRAEMIERSNRKTVPQVFIEGHHIGGSDDFHQALSNDLLAQFRNRKTSEHAL</sequence>
<proteinExistence type="inferred from homology"/>
<dbReference type="GO" id="GO:0045454">
    <property type="term" value="P:cell redox homeostasis"/>
    <property type="evidence" value="ECO:0007669"/>
    <property type="project" value="InterPro"/>
</dbReference>
<dbReference type="InterPro" id="IPR002109">
    <property type="entry name" value="Glutaredoxin"/>
</dbReference>
<dbReference type="RefSeq" id="WP_290295044.1">
    <property type="nucleotide sequence ID" value="NZ_JAVRIE010000001.1"/>
</dbReference>
<dbReference type="EMBL" id="JAVRIE010000001">
    <property type="protein sequence ID" value="MDT0581540.1"/>
    <property type="molecule type" value="Genomic_DNA"/>
</dbReference>
<dbReference type="GO" id="GO:0034599">
    <property type="term" value="P:cellular response to oxidative stress"/>
    <property type="evidence" value="ECO:0007669"/>
    <property type="project" value="TreeGrafter"/>
</dbReference>
<dbReference type="InterPro" id="IPR011767">
    <property type="entry name" value="GLR_AS"/>
</dbReference>